<accession>A0ABV9T5Y2</accession>
<keyword evidence="2" id="KW-1185">Reference proteome</keyword>
<sequence length="138" mass="15860">MEKYEPSGLSDLNMTTMEFKKGEIIRATERKKSKGFHYIAVWEDFNEGMDFPGIMLTSSTADKYADNIPLDQSHIMEGHDFKWKATHFVSRVFIKLSDWGPFTKVGELTGLGINFIKENLQDVPPVTFDKYDAERRSA</sequence>
<reference evidence="2" key="1">
    <citation type="journal article" date="2019" name="Int. J. Syst. Evol. Microbiol.">
        <title>The Global Catalogue of Microorganisms (GCM) 10K type strain sequencing project: providing services to taxonomists for standard genome sequencing and annotation.</title>
        <authorList>
            <consortium name="The Broad Institute Genomics Platform"/>
            <consortium name="The Broad Institute Genome Sequencing Center for Infectious Disease"/>
            <person name="Wu L."/>
            <person name="Ma J."/>
        </authorList>
    </citation>
    <scope>NUCLEOTIDE SEQUENCE [LARGE SCALE GENOMIC DNA]</scope>
    <source>
        <strain evidence="2">CGMCC 4.7466</strain>
    </source>
</reference>
<comment type="caution">
    <text evidence="1">The sequence shown here is derived from an EMBL/GenBank/DDBJ whole genome shotgun (WGS) entry which is preliminary data.</text>
</comment>
<name>A0ABV9T5Y2_9BACT</name>
<gene>
    <name evidence="1" type="ORF">ACFPFU_20830</name>
</gene>
<proteinExistence type="predicted"/>
<protein>
    <submittedName>
        <fullName evidence="1">Uncharacterized protein</fullName>
    </submittedName>
</protein>
<dbReference type="EMBL" id="JBHSJJ010000016">
    <property type="protein sequence ID" value="MFC4874162.1"/>
    <property type="molecule type" value="Genomic_DNA"/>
</dbReference>
<evidence type="ECO:0000313" key="1">
    <source>
        <dbReference type="EMBL" id="MFC4874162.1"/>
    </source>
</evidence>
<dbReference type="RefSeq" id="WP_377067748.1">
    <property type="nucleotide sequence ID" value="NZ_JBHSJJ010000016.1"/>
</dbReference>
<dbReference type="Proteomes" id="UP001595818">
    <property type="component" value="Unassembled WGS sequence"/>
</dbReference>
<organism evidence="1 2">
    <name type="scientific">Negadavirga shengliensis</name>
    <dbReference type="NCBI Taxonomy" id="1389218"/>
    <lineage>
        <taxon>Bacteria</taxon>
        <taxon>Pseudomonadati</taxon>
        <taxon>Bacteroidota</taxon>
        <taxon>Cytophagia</taxon>
        <taxon>Cytophagales</taxon>
        <taxon>Cyclobacteriaceae</taxon>
        <taxon>Negadavirga</taxon>
    </lineage>
</organism>
<evidence type="ECO:0000313" key="2">
    <source>
        <dbReference type="Proteomes" id="UP001595818"/>
    </source>
</evidence>